<evidence type="ECO:0000259" key="7">
    <source>
        <dbReference type="PROSITE" id="PS51194"/>
    </source>
</evidence>
<organism evidence="8 9">
    <name type="scientific">Alterisphingorhabdus coralli</name>
    <dbReference type="NCBI Taxonomy" id="3071408"/>
    <lineage>
        <taxon>Bacteria</taxon>
        <taxon>Pseudomonadati</taxon>
        <taxon>Pseudomonadota</taxon>
        <taxon>Alphaproteobacteria</taxon>
        <taxon>Sphingomonadales</taxon>
        <taxon>Sphingomonadaceae</taxon>
        <taxon>Alterisphingorhabdus (ex Yan et al. 2024)</taxon>
    </lineage>
</organism>
<dbReference type="Gene3D" id="3.40.50.300">
    <property type="entry name" value="P-loop containing nucleotide triphosphate hydrolases"/>
    <property type="match status" value="2"/>
</dbReference>
<evidence type="ECO:0000256" key="4">
    <source>
        <dbReference type="ARBA" id="ARBA00022806"/>
    </source>
</evidence>
<dbReference type="SMART" id="SM00487">
    <property type="entry name" value="DEXDc"/>
    <property type="match status" value="1"/>
</dbReference>
<feature type="domain" description="Helicase ATP-binding" evidence="6">
    <location>
        <begin position="16"/>
        <end position="179"/>
    </location>
</feature>
<feature type="domain" description="Helicase C-terminal" evidence="7">
    <location>
        <begin position="205"/>
        <end position="370"/>
    </location>
</feature>
<dbReference type="PROSITE" id="PS51192">
    <property type="entry name" value="HELICASE_ATP_BIND_1"/>
    <property type="match status" value="1"/>
</dbReference>
<dbReference type="AlphaFoldDB" id="A0AA97I0Z8"/>
<evidence type="ECO:0000313" key="8">
    <source>
        <dbReference type="EMBL" id="WOE74270.1"/>
    </source>
</evidence>
<dbReference type="KEGG" id="acoa:RB602_10435"/>
<dbReference type="NCBIfam" id="TIGR01970">
    <property type="entry name" value="DEAH_box_HrpB"/>
    <property type="match status" value="1"/>
</dbReference>
<keyword evidence="3" id="KW-0378">Hydrolase</keyword>
<keyword evidence="2" id="KW-0547">Nucleotide-binding</keyword>
<accession>A0AA97I0Z8</accession>
<protein>
    <recommendedName>
        <fullName evidence="1">RNA helicase</fullName>
        <ecNumber evidence="1">3.6.4.13</ecNumber>
    </recommendedName>
</protein>
<evidence type="ECO:0000256" key="2">
    <source>
        <dbReference type="ARBA" id="ARBA00022741"/>
    </source>
</evidence>
<dbReference type="Gene3D" id="1.20.120.1080">
    <property type="match status" value="1"/>
</dbReference>
<dbReference type="EC" id="3.6.4.13" evidence="1"/>
<evidence type="ECO:0000313" key="9">
    <source>
        <dbReference type="Proteomes" id="UP001302429"/>
    </source>
</evidence>
<dbReference type="InterPro" id="IPR002464">
    <property type="entry name" value="DNA/RNA_helicase_DEAH_CS"/>
</dbReference>
<dbReference type="GO" id="GO:0005524">
    <property type="term" value="F:ATP binding"/>
    <property type="evidence" value="ECO:0007669"/>
    <property type="project" value="UniProtKB-KW"/>
</dbReference>
<dbReference type="PROSITE" id="PS51194">
    <property type="entry name" value="HELICASE_CTER"/>
    <property type="match status" value="1"/>
</dbReference>
<dbReference type="GO" id="GO:0003676">
    <property type="term" value="F:nucleic acid binding"/>
    <property type="evidence" value="ECO:0007669"/>
    <property type="project" value="InterPro"/>
</dbReference>
<dbReference type="Proteomes" id="UP001302429">
    <property type="component" value="Chromosome"/>
</dbReference>
<dbReference type="EMBL" id="CP136594">
    <property type="protein sequence ID" value="WOE74270.1"/>
    <property type="molecule type" value="Genomic_DNA"/>
</dbReference>
<keyword evidence="9" id="KW-1185">Reference proteome</keyword>
<reference evidence="8 9" key="1">
    <citation type="submission" date="2023-10" db="EMBL/GenBank/DDBJ databases">
        <title>Complete genome sequence of a Sphingomonadaceae bacterium.</title>
        <authorList>
            <person name="Yan C."/>
        </authorList>
    </citation>
    <scope>NUCLEOTIDE SEQUENCE [LARGE SCALE GENOMIC DNA]</scope>
    <source>
        <strain evidence="8 9">SCSIO 66989</strain>
    </source>
</reference>
<dbReference type="InterPro" id="IPR007502">
    <property type="entry name" value="Helicase-assoc_dom"/>
</dbReference>
<dbReference type="SUPFAM" id="SSF52540">
    <property type="entry name" value="P-loop containing nucleoside triphosphate hydrolases"/>
    <property type="match status" value="2"/>
</dbReference>
<name>A0AA97I0Z8_9SPHN</name>
<dbReference type="InterPro" id="IPR001650">
    <property type="entry name" value="Helicase_C-like"/>
</dbReference>
<dbReference type="InterPro" id="IPR014001">
    <property type="entry name" value="Helicase_ATP-bd"/>
</dbReference>
<evidence type="ECO:0000256" key="3">
    <source>
        <dbReference type="ARBA" id="ARBA00022801"/>
    </source>
</evidence>
<keyword evidence="5" id="KW-0067">ATP-binding</keyword>
<dbReference type="PANTHER" id="PTHR43519:SF1">
    <property type="entry name" value="ATP-DEPENDENT RNA HELICASE HRPB"/>
    <property type="match status" value="1"/>
</dbReference>
<evidence type="ECO:0000259" key="6">
    <source>
        <dbReference type="PROSITE" id="PS51192"/>
    </source>
</evidence>
<sequence length="822" mass="89045">MSGQTLPIAVVLPKLMMVLEKAPNAVLIAPPGAGKTTAVAPELLKQDWLNGKIYLLSPRRVAARAAAERMAELAGEAVGGTYGYMTRMDSRTSDKTQIVVMTEGIFLQQIQRQPDLPEVAAVLFDEVHERSLNSDFGLALALEAQAALRPGVRLVAMSATVDGDRFATLMGDAPVISSEGRSYPLTYHHLGRDSRQPLAPSMAKLAMQALEETEGDILCFLPSIGDIRATERRLTDMVDDRIAIVPLHGGLSSGEQRRSIRPDTDGRRKLILATNIAETSLTIDGVRVVIDSGMARKAHFDLKSGDTRLVTERASQASVAQRAGRAGRQAPGIVYRAWEEAATKGFPAYDAPEIMDSDLMPLVLQCALWGTRDARALPWLDPPPDAALAVATKALQDFGAIDDEGAITPHGRAMAALPLPPPLAHMLIIAVQNGKAETAARIALLLQERGLGGDSMDIEQRLGRFGNASDKRSQNARKLAARWAKLAEAEAPEKQSGGVDLSEAPAAIWLAQAYPDRLAKRQDGDGEYWRSAGGRRYRLDADSSLRVADWLVVGHAQGEAASARISSAMALSEDEVLHWCAGQIIEADHLSYNGEADRVEARHERRLGAIRLASTPIAKPDPDAVAQALLQHISDTGLDALPWPEAAQSLRQRAAYCRVEALSEDNLLNTLEQWLLPALQGRKRLADLDGGRLANALRGLLDWDSQQSIDAKAPTHFTSPAGSTHAIDYATEAGPSVTLRVQTLYGLAEHPRIGQPPIDLVLHLTSPAGRVVQTTRDLPAFWSGSWADVRRDMKGRYPKHVWPENPVSAMASLKTKNAQRRS</sequence>
<dbReference type="PANTHER" id="PTHR43519">
    <property type="entry name" value="ATP-DEPENDENT RNA HELICASE HRPB"/>
    <property type="match status" value="1"/>
</dbReference>
<evidence type="ECO:0000256" key="5">
    <source>
        <dbReference type="ARBA" id="ARBA00022840"/>
    </source>
</evidence>
<evidence type="ECO:0000256" key="1">
    <source>
        <dbReference type="ARBA" id="ARBA00012552"/>
    </source>
</evidence>
<dbReference type="Pfam" id="PF00271">
    <property type="entry name" value="Helicase_C"/>
    <property type="match status" value="1"/>
</dbReference>
<dbReference type="PIRSF" id="PIRSF005496">
    <property type="entry name" value="ATP_hel_hrpB"/>
    <property type="match status" value="1"/>
</dbReference>
<dbReference type="GO" id="GO:0003724">
    <property type="term" value="F:RNA helicase activity"/>
    <property type="evidence" value="ECO:0007669"/>
    <property type="project" value="UniProtKB-EC"/>
</dbReference>
<dbReference type="Pfam" id="PF00270">
    <property type="entry name" value="DEAD"/>
    <property type="match status" value="1"/>
</dbReference>
<dbReference type="Pfam" id="PF04408">
    <property type="entry name" value="WHD_HA2"/>
    <property type="match status" value="1"/>
</dbReference>
<dbReference type="GO" id="GO:0016787">
    <property type="term" value="F:hydrolase activity"/>
    <property type="evidence" value="ECO:0007669"/>
    <property type="project" value="UniProtKB-KW"/>
</dbReference>
<proteinExistence type="predicted"/>
<gene>
    <name evidence="8" type="primary">hrpB</name>
    <name evidence="8" type="ORF">RB602_10435</name>
</gene>
<dbReference type="RefSeq" id="WP_317080507.1">
    <property type="nucleotide sequence ID" value="NZ_CP136594.1"/>
</dbReference>
<dbReference type="InterPro" id="IPR013689">
    <property type="entry name" value="RNA_helicase_ATP-dep_HrpB_C"/>
</dbReference>
<dbReference type="InterPro" id="IPR027417">
    <property type="entry name" value="P-loop_NTPase"/>
</dbReference>
<dbReference type="InterPro" id="IPR010225">
    <property type="entry name" value="HrpB"/>
</dbReference>
<dbReference type="SMART" id="SM00847">
    <property type="entry name" value="HA2"/>
    <property type="match status" value="1"/>
</dbReference>
<keyword evidence="4 8" id="KW-0347">Helicase</keyword>
<dbReference type="SMART" id="SM00490">
    <property type="entry name" value="HELICc"/>
    <property type="match status" value="1"/>
</dbReference>
<dbReference type="CDD" id="cd18791">
    <property type="entry name" value="SF2_C_RHA"/>
    <property type="match status" value="1"/>
</dbReference>
<dbReference type="PROSITE" id="PS00690">
    <property type="entry name" value="DEAH_ATP_HELICASE"/>
    <property type="match status" value="1"/>
</dbReference>
<dbReference type="InterPro" id="IPR011545">
    <property type="entry name" value="DEAD/DEAH_box_helicase_dom"/>
</dbReference>
<dbReference type="Pfam" id="PF08482">
    <property type="entry name" value="HrpB_C"/>
    <property type="match status" value="1"/>
</dbReference>
<dbReference type="InterPro" id="IPR048333">
    <property type="entry name" value="HA2_WH"/>
</dbReference>